<evidence type="ECO:0000256" key="1">
    <source>
        <dbReference type="SAM" id="SignalP"/>
    </source>
</evidence>
<dbReference type="EMBL" id="GGFL01009962">
    <property type="protein sequence ID" value="MBW74140.1"/>
    <property type="molecule type" value="Transcribed_RNA"/>
</dbReference>
<name>A0A2M4D987_ANODA</name>
<feature type="chain" id="PRO_5014902043" evidence="1">
    <location>
        <begin position="20"/>
        <end position="92"/>
    </location>
</feature>
<evidence type="ECO:0000313" key="2">
    <source>
        <dbReference type="EMBL" id="MBW74140.1"/>
    </source>
</evidence>
<sequence>MGAIVSTLLITFLARSGSGLDVARRSRTVPKRCATCAVTSSRKDTQPVHRSVVLSMDSNRPNLWRSSLHGPVQILTGTALRVRCPRSLTPLR</sequence>
<protein>
    <submittedName>
        <fullName evidence="2">Putative secreted protein</fullName>
    </submittedName>
</protein>
<proteinExistence type="predicted"/>
<accession>A0A2M4D987</accession>
<reference evidence="2" key="1">
    <citation type="submission" date="2018-01" db="EMBL/GenBank/DDBJ databases">
        <title>An insight into the sialome of Amazonian anophelines.</title>
        <authorList>
            <person name="Ribeiro J.M."/>
            <person name="Scarpassa V."/>
            <person name="Calvo E."/>
        </authorList>
    </citation>
    <scope>NUCLEOTIDE SEQUENCE</scope>
</reference>
<keyword evidence="1" id="KW-0732">Signal</keyword>
<organism evidence="2">
    <name type="scientific">Anopheles darlingi</name>
    <name type="common">Mosquito</name>
    <dbReference type="NCBI Taxonomy" id="43151"/>
    <lineage>
        <taxon>Eukaryota</taxon>
        <taxon>Metazoa</taxon>
        <taxon>Ecdysozoa</taxon>
        <taxon>Arthropoda</taxon>
        <taxon>Hexapoda</taxon>
        <taxon>Insecta</taxon>
        <taxon>Pterygota</taxon>
        <taxon>Neoptera</taxon>
        <taxon>Endopterygota</taxon>
        <taxon>Diptera</taxon>
        <taxon>Nematocera</taxon>
        <taxon>Culicoidea</taxon>
        <taxon>Culicidae</taxon>
        <taxon>Anophelinae</taxon>
        <taxon>Anopheles</taxon>
    </lineage>
</organism>
<feature type="signal peptide" evidence="1">
    <location>
        <begin position="1"/>
        <end position="19"/>
    </location>
</feature>
<dbReference type="AlphaFoldDB" id="A0A2M4D987"/>